<name>A4JA87_BURVG</name>
<protein>
    <recommendedName>
        <fullName evidence="3">Helix-turn-helix domain-containing protein</fullName>
    </recommendedName>
</protein>
<dbReference type="KEGG" id="bvi:Bcep1808_0167"/>
<evidence type="ECO:0008006" key="3">
    <source>
        <dbReference type="Google" id="ProtNLM"/>
    </source>
</evidence>
<evidence type="ECO:0000313" key="1">
    <source>
        <dbReference type="EMBL" id="ABO53190.1"/>
    </source>
</evidence>
<proteinExistence type="predicted"/>
<dbReference type="HOGENOM" id="CLU_2750084_0_0_4"/>
<dbReference type="AlphaFoldDB" id="A4JA87"/>
<accession>A4JA87</accession>
<organism evidence="1 2">
    <name type="scientific">Burkholderia vietnamiensis (strain G4 / LMG 22486)</name>
    <name type="common">Burkholderia cepacia (strain R1808)</name>
    <dbReference type="NCBI Taxonomy" id="269482"/>
    <lineage>
        <taxon>Bacteria</taxon>
        <taxon>Pseudomonadati</taxon>
        <taxon>Pseudomonadota</taxon>
        <taxon>Betaproteobacteria</taxon>
        <taxon>Burkholderiales</taxon>
        <taxon>Burkholderiaceae</taxon>
        <taxon>Burkholderia</taxon>
        <taxon>Burkholderia cepacia complex</taxon>
    </lineage>
</organism>
<evidence type="ECO:0000313" key="2">
    <source>
        <dbReference type="Proteomes" id="UP000002287"/>
    </source>
</evidence>
<dbReference type="EMBL" id="CP000614">
    <property type="protein sequence ID" value="ABO53190.1"/>
    <property type="molecule type" value="Genomic_DNA"/>
</dbReference>
<dbReference type="Proteomes" id="UP000002287">
    <property type="component" value="Chromosome 1"/>
</dbReference>
<reference evidence="2" key="1">
    <citation type="submission" date="2007-03" db="EMBL/GenBank/DDBJ databases">
        <title>Complete sequence of chromosome 1 of Burkholderia vietnamiensis G4.</title>
        <authorList>
            <consortium name="US DOE Joint Genome Institute"/>
            <person name="Copeland A."/>
            <person name="Lucas S."/>
            <person name="Lapidus A."/>
            <person name="Barry K."/>
            <person name="Detter J.C."/>
            <person name="Glavina del Rio T."/>
            <person name="Hammon N."/>
            <person name="Israni S."/>
            <person name="Dalin E."/>
            <person name="Tice H."/>
            <person name="Pitluck S."/>
            <person name="Chain P."/>
            <person name="Malfatti S."/>
            <person name="Shin M."/>
            <person name="Vergez L."/>
            <person name="Schmutz J."/>
            <person name="Larimer F."/>
            <person name="Land M."/>
            <person name="Hauser L."/>
            <person name="Kyrpides N."/>
            <person name="Tiedje J."/>
            <person name="Richardson P."/>
        </authorList>
    </citation>
    <scope>NUCLEOTIDE SEQUENCE [LARGE SCALE GENOMIC DNA]</scope>
    <source>
        <strain evidence="2">G4 / LMG 22486</strain>
    </source>
</reference>
<sequence length="70" mass="7973">MTVEEAANYLFASRPHVRKLLTHGTLLEVLPRNPSGEFDIDVTSVEAYWAKRDASIQAWLDIKNEDNESL</sequence>
<gene>
    <name evidence="1" type="ordered locus">Bcep1808_0167</name>
</gene>